<evidence type="ECO:0000256" key="3">
    <source>
        <dbReference type="ARBA" id="ARBA00023110"/>
    </source>
</evidence>
<dbReference type="OrthoDB" id="25996at2"/>
<keyword evidence="7" id="KW-0732">Signal</keyword>
<sequence>MRKAPALLLSAGLLMATLTGCAPTSAADACVPTAPDGAASKLIDVSGSFGSAPTVEFPTPVKAQETERTVVIPGDDDGPVLTAAQSIRMSLAMFDGATGDPIPGATYGEPAVYSTAQLNPEITKALECVTPGSRIAMTVPQGNQAAILVADIFDVFLAKANGADRPVLQSGLPSVVTAADGTPGLTIPKSDPPKDLAVAVLKAGDGDTVSETSQMVVHYTGALWKERTIFDSSWQNGSPATFSPDGIIPGLATALTGQKVGSQVLVVIPPELGYGDQDNATIPANSTLVFVVDILGTLP</sequence>
<dbReference type="InterPro" id="IPR001179">
    <property type="entry name" value="PPIase_FKBP_dom"/>
</dbReference>
<dbReference type="STRING" id="995034.SAMN05216219_1214"/>
<evidence type="ECO:0000256" key="4">
    <source>
        <dbReference type="ARBA" id="ARBA00023235"/>
    </source>
</evidence>
<dbReference type="RefSeq" id="WP_090709756.1">
    <property type="nucleotide sequence ID" value="NZ_FOVM01000003.1"/>
</dbReference>
<evidence type="ECO:0000256" key="5">
    <source>
        <dbReference type="PROSITE-ProRule" id="PRU00277"/>
    </source>
</evidence>
<evidence type="ECO:0000313" key="10">
    <source>
        <dbReference type="Proteomes" id="UP000198867"/>
    </source>
</evidence>
<dbReference type="EMBL" id="FOVM01000003">
    <property type="protein sequence ID" value="SFN58033.1"/>
    <property type="molecule type" value="Genomic_DNA"/>
</dbReference>
<comment type="catalytic activity">
    <reaction evidence="1 5 6">
        <text>[protein]-peptidylproline (omega=180) = [protein]-peptidylproline (omega=0)</text>
        <dbReference type="Rhea" id="RHEA:16237"/>
        <dbReference type="Rhea" id="RHEA-COMP:10747"/>
        <dbReference type="Rhea" id="RHEA-COMP:10748"/>
        <dbReference type="ChEBI" id="CHEBI:83833"/>
        <dbReference type="ChEBI" id="CHEBI:83834"/>
        <dbReference type="EC" id="5.2.1.8"/>
    </reaction>
</comment>
<evidence type="ECO:0000256" key="1">
    <source>
        <dbReference type="ARBA" id="ARBA00000971"/>
    </source>
</evidence>
<feature type="chain" id="PRO_5038719256" description="Peptidyl-prolyl cis-trans isomerase" evidence="7">
    <location>
        <begin position="27"/>
        <end position="299"/>
    </location>
</feature>
<dbReference type="AlphaFoldDB" id="A0A1I5A6F3"/>
<dbReference type="EC" id="5.2.1.8" evidence="6"/>
<keyword evidence="10" id="KW-1185">Reference proteome</keyword>
<organism evidence="9 10">
    <name type="scientific">Mycetocola miduiensis</name>
    <dbReference type="NCBI Taxonomy" id="995034"/>
    <lineage>
        <taxon>Bacteria</taxon>
        <taxon>Bacillati</taxon>
        <taxon>Actinomycetota</taxon>
        <taxon>Actinomycetes</taxon>
        <taxon>Micrococcales</taxon>
        <taxon>Microbacteriaceae</taxon>
        <taxon>Mycetocola</taxon>
    </lineage>
</organism>
<feature type="signal peptide" evidence="7">
    <location>
        <begin position="1"/>
        <end position="26"/>
    </location>
</feature>
<protein>
    <recommendedName>
        <fullName evidence="6">Peptidyl-prolyl cis-trans isomerase</fullName>
        <ecNumber evidence="6">5.2.1.8</ecNumber>
    </recommendedName>
</protein>
<dbReference type="Gene3D" id="3.10.50.40">
    <property type="match status" value="1"/>
</dbReference>
<evidence type="ECO:0000259" key="8">
    <source>
        <dbReference type="PROSITE" id="PS50059"/>
    </source>
</evidence>
<keyword evidence="3 5" id="KW-0697">Rotamase</keyword>
<proteinExistence type="inferred from homology"/>
<evidence type="ECO:0000256" key="2">
    <source>
        <dbReference type="ARBA" id="ARBA00006577"/>
    </source>
</evidence>
<gene>
    <name evidence="9" type="ORF">SAMN05216219_1214</name>
</gene>
<evidence type="ECO:0000256" key="7">
    <source>
        <dbReference type="SAM" id="SignalP"/>
    </source>
</evidence>
<dbReference type="GO" id="GO:0003755">
    <property type="term" value="F:peptidyl-prolyl cis-trans isomerase activity"/>
    <property type="evidence" value="ECO:0007669"/>
    <property type="project" value="UniProtKB-UniRule"/>
</dbReference>
<dbReference type="Pfam" id="PF00254">
    <property type="entry name" value="FKBP_C"/>
    <property type="match status" value="1"/>
</dbReference>
<dbReference type="PROSITE" id="PS51257">
    <property type="entry name" value="PROKAR_LIPOPROTEIN"/>
    <property type="match status" value="1"/>
</dbReference>
<reference evidence="10" key="1">
    <citation type="submission" date="2016-10" db="EMBL/GenBank/DDBJ databases">
        <authorList>
            <person name="Varghese N."/>
            <person name="Submissions S."/>
        </authorList>
    </citation>
    <scope>NUCLEOTIDE SEQUENCE [LARGE SCALE GENOMIC DNA]</scope>
    <source>
        <strain evidence="10">CGMCC 1.11101</strain>
    </source>
</reference>
<dbReference type="PROSITE" id="PS50059">
    <property type="entry name" value="FKBP_PPIASE"/>
    <property type="match status" value="1"/>
</dbReference>
<dbReference type="SUPFAM" id="SSF54534">
    <property type="entry name" value="FKBP-like"/>
    <property type="match status" value="1"/>
</dbReference>
<dbReference type="Proteomes" id="UP000198867">
    <property type="component" value="Unassembled WGS sequence"/>
</dbReference>
<dbReference type="PANTHER" id="PTHR43811">
    <property type="entry name" value="FKBP-TYPE PEPTIDYL-PROLYL CIS-TRANS ISOMERASE FKPA"/>
    <property type="match status" value="1"/>
</dbReference>
<dbReference type="PANTHER" id="PTHR43811:SF19">
    <property type="entry name" value="39 KDA FK506-BINDING NUCLEAR PROTEIN"/>
    <property type="match status" value="1"/>
</dbReference>
<evidence type="ECO:0000313" key="9">
    <source>
        <dbReference type="EMBL" id="SFN58033.1"/>
    </source>
</evidence>
<accession>A0A1I5A6F3</accession>
<evidence type="ECO:0000256" key="6">
    <source>
        <dbReference type="RuleBase" id="RU003915"/>
    </source>
</evidence>
<feature type="domain" description="PPIase FKBP-type" evidence="8">
    <location>
        <begin position="212"/>
        <end position="298"/>
    </location>
</feature>
<dbReference type="InterPro" id="IPR046357">
    <property type="entry name" value="PPIase_dom_sf"/>
</dbReference>
<comment type="similarity">
    <text evidence="2 6">Belongs to the FKBP-type PPIase family.</text>
</comment>
<keyword evidence="4 5" id="KW-0413">Isomerase</keyword>
<name>A0A1I5A6F3_9MICO</name>